<dbReference type="AlphaFoldDB" id="A0AAC9BYD0"/>
<organism evidence="1 2">
    <name type="scientific">Pseudomonas koreensis</name>
    <dbReference type="NCBI Taxonomy" id="198620"/>
    <lineage>
        <taxon>Bacteria</taxon>
        <taxon>Pseudomonadati</taxon>
        <taxon>Pseudomonadota</taxon>
        <taxon>Gammaproteobacteria</taxon>
        <taxon>Pseudomonadales</taxon>
        <taxon>Pseudomonadaceae</taxon>
        <taxon>Pseudomonas</taxon>
    </lineage>
</organism>
<protein>
    <submittedName>
        <fullName evidence="1">Uncharacterized protein</fullName>
    </submittedName>
</protein>
<accession>A0AAC9BYD0</accession>
<proteinExistence type="predicted"/>
<name>A0AAC9BYD0_9PSED</name>
<reference evidence="1 2" key="1">
    <citation type="submission" date="2016-05" db="EMBL/GenBank/DDBJ databases">
        <authorList>
            <person name="Wang S."/>
            <person name="Zhu B."/>
        </authorList>
    </citation>
    <scope>NUCLEOTIDE SEQUENCE [LARGE SCALE GENOMIC DNA]</scope>
    <source>
        <strain evidence="1 2">CRS05-R5</strain>
    </source>
</reference>
<evidence type="ECO:0000313" key="2">
    <source>
        <dbReference type="Proteomes" id="UP000078142"/>
    </source>
</evidence>
<evidence type="ECO:0000313" key="1">
    <source>
        <dbReference type="EMBL" id="ANI00889.1"/>
    </source>
</evidence>
<gene>
    <name evidence="1" type="ORF">A8L59_00900</name>
</gene>
<dbReference type="Proteomes" id="UP000078142">
    <property type="component" value="Chromosome"/>
</dbReference>
<sequence length="66" mass="7280">MEQANAMMRSVNHAIARDDIGALAALGFTHPHVEQLKRAGGFRSTSIGQNSRLITRLRKEGDAYDQ</sequence>
<dbReference type="EMBL" id="CP015852">
    <property type="protein sequence ID" value="ANI00889.1"/>
    <property type="molecule type" value="Genomic_DNA"/>
</dbReference>